<dbReference type="Proteomes" id="UP000305238">
    <property type="component" value="Unassembled WGS sequence"/>
</dbReference>
<comment type="caution">
    <text evidence="1">The sequence shown here is derived from an EMBL/GenBank/DDBJ whole genome shotgun (WGS) entry which is preliminary data.</text>
</comment>
<dbReference type="AlphaFoldDB" id="A0A5S4H7G9"/>
<dbReference type="Pfam" id="PF18977">
    <property type="entry name" value="DUF5713"/>
    <property type="match status" value="1"/>
</dbReference>
<protein>
    <submittedName>
        <fullName evidence="1">Uncharacterized protein</fullName>
    </submittedName>
</protein>
<dbReference type="EMBL" id="VCKZ01000037">
    <property type="protein sequence ID" value="TMR40949.1"/>
    <property type="molecule type" value="Genomic_DNA"/>
</dbReference>
<organism evidence="1 2">
    <name type="scientific">Actinomadura geliboluensis</name>
    <dbReference type="NCBI Taxonomy" id="882440"/>
    <lineage>
        <taxon>Bacteria</taxon>
        <taxon>Bacillati</taxon>
        <taxon>Actinomycetota</taxon>
        <taxon>Actinomycetes</taxon>
        <taxon>Streptosporangiales</taxon>
        <taxon>Thermomonosporaceae</taxon>
        <taxon>Actinomadura</taxon>
    </lineage>
</organism>
<evidence type="ECO:0000313" key="1">
    <source>
        <dbReference type="EMBL" id="TMR40949.1"/>
    </source>
</evidence>
<accession>A0A5S4H7G9</accession>
<dbReference type="InterPro" id="IPR043767">
    <property type="entry name" value="DUF5713"/>
</dbReference>
<sequence length="114" mass="12762">MALVTNQKVLDHEFLTGMYDDGYFPDHLVDKGKAILLRLCGRIETDRPADLAALYSLTHAATEEFNALQAEFDEAGSEIETVARDVIGEEFWFVATAYGFDGADIEELIATRDW</sequence>
<keyword evidence="2" id="KW-1185">Reference proteome</keyword>
<proteinExistence type="predicted"/>
<name>A0A5S4H7G9_9ACTN</name>
<reference evidence="1 2" key="1">
    <citation type="submission" date="2019-05" db="EMBL/GenBank/DDBJ databases">
        <title>Draft genome sequence of Actinomadura geliboluensis A8036.</title>
        <authorList>
            <person name="Saricaoglu S."/>
            <person name="Isik K."/>
        </authorList>
    </citation>
    <scope>NUCLEOTIDE SEQUENCE [LARGE SCALE GENOMIC DNA]</scope>
    <source>
        <strain evidence="1 2">A8036</strain>
    </source>
</reference>
<dbReference type="OrthoDB" id="8795357at2"/>
<evidence type="ECO:0000313" key="2">
    <source>
        <dbReference type="Proteomes" id="UP000305238"/>
    </source>
</evidence>
<gene>
    <name evidence="1" type="ORF">ETD96_08135</name>
</gene>